<dbReference type="Pfam" id="PF00201">
    <property type="entry name" value="UDPGT"/>
    <property type="match status" value="1"/>
</dbReference>
<dbReference type="GO" id="GO:0008194">
    <property type="term" value="F:UDP-glycosyltransferase activity"/>
    <property type="evidence" value="ECO:0007669"/>
    <property type="project" value="InterPro"/>
</dbReference>
<gene>
    <name evidence="4" type="ORF">J437_LFUL019292</name>
</gene>
<organism evidence="4 5">
    <name type="scientific">Ladona fulva</name>
    <name type="common">Scarce chaser dragonfly</name>
    <name type="synonym">Libellula fulva</name>
    <dbReference type="NCBI Taxonomy" id="123851"/>
    <lineage>
        <taxon>Eukaryota</taxon>
        <taxon>Metazoa</taxon>
        <taxon>Ecdysozoa</taxon>
        <taxon>Arthropoda</taxon>
        <taxon>Hexapoda</taxon>
        <taxon>Insecta</taxon>
        <taxon>Pterygota</taxon>
        <taxon>Palaeoptera</taxon>
        <taxon>Odonata</taxon>
        <taxon>Epiprocta</taxon>
        <taxon>Anisoptera</taxon>
        <taxon>Libelluloidea</taxon>
        <taxon>Libellulidae</taxon>
        <taxon>Ladona</taxon>
    </lineage>
</organism>
<reference evidence="4" key="1">
    <citation type="submission" date="2013-04" db="EMBL/GenBank/DDBJ databases">
        <authorList>
            <person name="Qu J."/>
            <person name="Murali S.C."/>
            <person name="Bandaranaike D."/>
            <person name="Bellair M."/>
            <person name="Blankenburg K."/>
            <person name="Chao H."/>
            <person name="Dinh H."/>
            <person name="Doddapaneni H."/>
            <person name="Downs B."/>
            <person name="Dugan-Rocha S."/>
            <person name="Elkadiri S."/>
            <person name="Gnanaolivu R.D."/>
            <person name="Hernandez B."/>
            <person name="Javaid M."/>
            <person name="Jayaseelan J.C."/>
            <person name="Lee S."/>
            <person name="Li M."/>
            <person name="Ming W."/>
            <person name="Munidasa M."/>
            <person name="Muniz J."/>
            <person name="Nguyen L."/>
            <person name="Ongeri F."/>
            <person name="Osuji N."/>
            <person name="Pu L.-L."/>
            <person name="Puazo M."/>
            <person name="Qu C."/>
            <person name="Quiroz J."/>
            <person name="Raj R."/>
            <person name="Weissenberger G."/>
            <person name="Xin Y."/>
            <person name="Zou X."/>
            <person name="Han Y."/>
            <person name="Richards S."/>
            <person name="Worley K."/>
            <person name="Muzny D."/>
            <person name="Gibbs R."/>
        </authorList>
    </citation>
    <scope>NUCLEOTIDE SEQUENCE</scope>
    <source>
        <strain evidence="4">Sampled in the wild</strain>
    </source>
</reference>
<protein>
    <submittedName>
        <fullName evidence="4">Uncharacterized protein</fullName>
    </submittedName>
</protein>
<dbReference type="PANTHER" id="PTHR48043">
    <property type="entry name" value="EG:EG0003.4 PROTEIN-RELATED"/>
    <property type="match status" value="1"/>
</dbReference>
<evidence type="ECO:0000256" key="1">
    <source>
        <dbReference type="ARBA" id="ARBA00009995"/>
    </source>
</evidence>
<dbReference type="InterPro" id="IPR002213">
    <property type="entry name" value="UDP_glucos_trans"/>
</dbReference>
<dbReference type="PANTHER" id="PTHR48043:SF159">
    <property type="entry name" value="EG:EG0003.4 PROTEIN-RELATED"/>
    <property type="match status" value="1"/>
</dbReference>
<accession>A0A8K0KR45</accession>
<dbReference type="Proteomes" id="UP000792457">
    <property type="component" value="Unassembled WGS sequence"/>
</dbReference>
<dbReference type="OrthoDB" id="5835829at2759"/>
<evidence type="ECO:0000313" key="4">
    <source>
        <dbReference type="EMBL" id="KAG8239949.1"/>
    </source>
</evidence>
<dbReference type="InterPro" id="IPR050271">
    <property type="entry name" value="UDP-glycosyltransferase"/>
</dbReference>
<comment type="similarity">
    <text evidence="1">Belongs to the UDP-glycosyltransferase family.</text>
</comment>
<comment type="caution">
    <text evidence="4">The sequence shown here is derived from an EMBL/GenBank/DDBJ whole genome shotgun (WGS) entry which is preliminary data.</text>
</comment>
<evidence type="ECO:0000256" key="3">
    <source>
        <dbReference type="ARBA" id="ARBA00022679"/>
    </source>
</evidence>
<keyword evidence="3" id="KW-0808">Transferase</keyword>
<evidence type="ECO:0000256" key="2">
    <source>
        <dbReference type="ARBA" id="ARBA00022676"/>
    </source>
</evidence>
<dbReference type="AlphaFoldDB" id="A0A8K0KR45"/>
<sequence length="149" mass="16620">MTAFGIGPWTDVITGARTMPSVFTFPILPYLNKMNFLERLFNTVITDIYWFGMQYSTIPEQQKLAEKLYGQPLPPLLEIASNISLILVNNHYAINGPQAQLPGIIEVGCMQCSEPKPLPKDLAEFLDGSEQGAIFFSLGSNIKKGRPKR</sequence>
<dbReference type="EMBL" id="KZ310407">
    <property type="protein sequence ID" value="KAG8239949.1"/>
    <property type="molecule type" value="Genomic_DNA"/>
</dbReference>
<dbReference type="SUPFAM" id="SSF53756">
    <property type="entry name" value="UDP-Glycosyltransferase/glycogen phosphorylase"/>
    <property type="match status" value="1"/>
</dbReference>
<keyword evidence="2" id="KW-0328">Glycosyltransferase</keyword>
<proteinExistence type="inferred from homology"/>
<keyword evidence="5" id="KW-1185">Reference proteome</keyword>
<evidence type="ECO:0000313" key="5">
    <source>
        <dbReference type="Proteomes" id="UP000792457"/>
    </source>
</evidence>
<name>A0A8K0KR45_LADFU</name>
<reference evidence="4" key="2">
    <citation type="submission" date="2017-10" db="EMBL/GenBank/DDBJ databases">
        <title>Ladona fulva Genome sequencing and assembly.</title>
        <authorList>
            <person name="Murali S."/>
            <person name="Richards S."/>
            <person name="Bandaranaike D."/>
            <person name="Bellair M."/>
            <person name="Blankenburg K."/>
            <person name="Chao H."/>
            <person name="Dinh H."/>
            <person name="Doddapaneni H."/>
            <person name="Dugan-Rocha S."/>
            <person name="Elkadiri S."/>
            <person name="Gnanaolivu R."/>
            <person name="Hernandez B."/>
            <person name="Skinner E."/>
            <person name="Javaid M."/>
            <person name="Lee S."/>
            <person name="Li M."/>
            <person name="Ming W."/>
            <person name="Munidasa M."/>
            <person name="Muniz J."/>
            <person name="Nguyen L."/>
            <person name="Hughes D."/>
            <person name="Osuji N."/>
            <person name="Pu L.-L."/>
            <person name="Puazo M."/>
            <person name="Qu C."/>
            <person name="Quiroz J."/>
            <person name="Raj R."/>
            <person name="Weissenberger G."/>
            <person name="Xin Y."/>
            <person name="Zou X."/>
            <person name="Han Y."/>
            <person name="Worley K."/>
            <person name="Muzny D."/>
            <person name="Gibbs R."/>
        </authorList>
    </citation>
    <scope>NUCLEOTIDE SEQUENCE</scope>
    <source>
        <strain evidence="4">Sampled in the wild</strain>
    </source>
</reference>